<organism evidence="5 6">
    <name type="scientific">Apium graveolens</name>
    <name type="common">Celery</name>
    <dbReference type="NCBI Taxonomy" id="4045"/>
    <lineage>
        <taxon>Eukaryota</taxon>
        <taxon>Viridiplantae</taxon>
        <taxon>Streptophyta</taxon>
        <taxon>Embryophyta</taxon>
        <taxon>Tracheophyta</taxon>
        <taxon>Spermatophyta</taxon>
        <taxon>Magnoliopsida</taxon>
        <taxon>eudicotyledons</taxon>
        <taxon>Gunneridae</taxon>
        <taxon>Pentapetalae</taxon>
        <taxon>asterids</taxon>
        <taxon>campanulids</taxon>
        <taxon>Apiales</taxon>
        <taxon>Apiaceae</taxon>
        <taxon>Apioideae</taxon>
        <taxon>apioid superclade</taxon>
        <taxon>Apieae</taxon>
        <taxon>Apium</taxon>
    </lineage>
</organism>
<keyword evidence="6" id="KW-1185">Reference proteome</keyword>
<feature type="domain" description="C3HC-type" evidence="4">
    <location>
        <begin position="71"/>
        <end position="125"/>
    </location>
</feature>
<keyword evidence="2" id="KW-0539">Nucleus</keyword>
<evidence type="ECO:0000313" key="6">
    <source>
        <dbReference type="Proteomes" id="UP000593563"/>
    </source>
</evidence>
<dbReference type="EMBL" id="WRXP01001042">
    <property type="protein sequence ID" value="KAF1002498.1"/>
    <property type="molecule type" value="Genomic_DNA"/>
</dbReference>
<dbReference type="PANTHER" id="PTHR15835:SF16">
    <property type="entry name" value="F20D23.9 PROTEIN"/>
    <property type="match status" value="1"/>
</dbReference>
<sequence>MPPPAISSSSPAASSAGASIPVNAASTDWLGHGQGSKADSVSHIGSEPVQASLSTTAGGSAIGYSQPSCRPWERNDLLRRLSTFKLSTWSAKPEAASNLACARRGWFNGDVDKIECESCFASLNFFPAASGKSIEGNICAESLVQFPATSPSELIGGYKDRCDGLLQFPSLPIIATSAIEQMRISGGLQIDHFLVHIQAFTVEESAFKDEVMPLKENMREEFVCNYARAQKLISLCGWEPRWLPDVQDFEEHSAQSAKNGHSLGPTKDCFHLHGRKPNKTALSASTKIGSSKLKVMGLKSKCESRSPLLDCSLCGATVRVLDFLTVARPAPIAPSIAAIPETSKKMELTHGVSAASGISGWAATNGMEKEQNEDHGDAAITDQGKLLSSAVVGLKMGDLLSSAEVKTEISEQHHSVTLGRDLIIRQPSNSEVADHAQSYESRGPTTHSCHKRNLDEGGSTVDKPHLMMWQADSIADTVINHDSDKVKVDDQFSGGPSKRARDSYAFETPRPLYKRDSPGDGPIQLVAFETSRDCSREDPSFSRNDQCVGLPSTTRASSVIAMDTHYHTADNDSMESVDNHPGDMDDVHFPSTPLFRNPEVTETLELNYSNQQQQCVSPPLVRYDGEIGISSINEGAEVLNTDTINAGARDGPSLVSSGSLGIRASVDGDMKPVAVVTEDQGRTGECTTDPGLMGDFVPQEMVLEYPQGGTQDLVSHSVERTDSGVNIIGSAKAESVESGEKTNDMYILPNENSNHPSFSCNANIYSACEASKEEVTQIVKPSPTDECGYPRPEYIAANATGPPNCESNYEEAVEFDPIKHHSYFCPWVNGNVAGAGFDRSSGSSGVSAMVLCGWKLTLDALEEFQSLGHVPNQIRESESAASLYKDDHLTNGPKLVAHNSFGRSNERN</sequence>
<comment type="caution">
    <text evidence="5">The sequence shown here is derived from an EMBL/GenBank/DDBJ whole genome shotgun (WGS) entry which is preliminary data.</text>
</comment>
<reference evidence="5" key="1">
    <citation type="submission" date="2020-01" db="EMBL/GenBank/DDBJ databases">
        <title>The Celery Genome Sequence Reveals Sequential Paleo-tetraploidization, Resistance Gene Elimination, Karyotype Evolution, and Functional Innovation in Apiales.</title>
        <authorList>
            <person name="Song X."/>
        </authorList>
    </citation>
    <scope>NUCLEOTIDE SEQUENCE</scope>
    <source>
        <tissue evidence="5">Leaf</tissue>
    </source>
</reference>
<dbReference type="InterPro" id="IPR012935">
    <property type="entry name" value="NuBaID_N"/>
</dbReference>
<evidence type="ECO:0000256" key="2">
    <source>
        <dbReference type="ARBA" id="ARBA00023242"/>
    </source>
</evidence>
<feature type="compositionally biased region" description="Polar residues" evidence="3">
    <location>
        <begin position="438"/>
        <end position="447"/>
    </location>
</feature>
<comment type="subcellular location">
    <subcellularLocation>
        <location evidence="1">Nucleus</location>
    </subcellularLocation>
</comment>
<accession>A0A6L5BAH2</accession>
<name>A0A6L5BAH2_APIGR</name>
<dbReference type="AlphaFoldDB" id="A0A6L5BAH2"/>
<evidence type="ECO:0000256" key="1">
    <source>
        <dbReference type="ARBA" id="ARBA00004123"/>
    </source>
</evidence>
<evidence type="ECO:0000259" key="4">
    <source>
        <dbReference type="Pfam" id="PF07967"/>
    </source>
</evidence>
<protein>
    <recommendedName>
        <fullName evidence="4">C3HC-type domain-containing protein</fullName>
    </recommendedName>
</protein>
<dbReference type="GO" id="GO:0005634">
    <property type="term" value="C:nucleus"/>
    <property type="evidence" value="ECO:0007669"/>
    <property type="project" value="UniProtKB-SubCell"/>
</dbReference>
<feature type="region of interest" description="Disordered" evidence="3">
    <location>
        <begin position="433"/>
        <end position="462"/>
    </location>
</feature>
<proteinExistence type="predicted"/>
<dbReference type="Proteomes" id="UP000593563">
    <property type="component" value="Unassembled WGS sequence"/>
</dbReference>
<dbReference type="GO" id="GO:0008270">
    <property type="term" value="F:zinc ion binding"/>
    <property type="evidence" value="ECO:0007669"/>
    <property type="project" value="InterPro"/>
</dbReference>
<gene>
    <name evidence="5" type="ORF">AG4045_022262</name>
</gene>
<dbReference type="PANTHER" id="PTHR15835">
    <property type="entry name" value="NUCLEAR-INTERACTING PARTNER OF ALK"/>
    <property type="match status" value="1"/>
</dbReference>
<evidence type="ECO:0000313" key="5">
    <source>
        <dbReference type="EMBL" id="KAF1002498.1"/>
    </source>
</evidence>
<dbReference type="Pfam" id="PF07967">
    <property type="entry name" value="zf-C3HC"/>
    <property type="match status" value="1"/>
</dbReference>
<evidence type="ECO:0000256" key="3">
    <source>
        <dbReference type="SAM" id="MobiDB-lite"/>
    </source>
</evidence>